<dbReference type="Gene3D" id="2.60.120.10">
    <property type="entry name" value="Jelly Rolls"/>
    <property type="match status" value="1"/>
</dbReference>
<dbReference type="PANTHER" id="PTHR21047:SF2">
    <property type="entry name" value="THYMIDINE DIPHOSPHO-4-KETO-RHAMNOSE 3,5-EPIMERASE"/>
    <property type="match status" value="1"/>
</dbReference>
<evidence type="ECO:0000256" key="1">
    <source>
        <dbReference type="ARBA" id="ARBA00010154"/>
    </source>
</evidence>
<accession>A0ABW4GJU7</accession>
<dbReference type="CDD" id="cd00438">
    <property type="entry name" value="cupin_RmlC"/>
    <property type="match status" value="1"/>
</dbReference>
<protein>
    <submittedName>
        <fullName evidence="2">dTDP-4-dehydrorhamnose 3,5-epimerase family protein</fullName>
    </submittedName>
</protein>
<gene>
    <name evidence="2" type="ORF">ACFSJ0_36220</name>
</gene>
<dbReference type="RefSeq" id="WP_246652776.1">
    <property type="nucleotide sequence ID" value="NZ_JAHKRM010000021.1"/>
</dbReference>
<sequence length="204" mass="22741">MHIEELDIEGSFLIEQQIYPDLRGIFLEPFSQPAFRKAVGHPLWVAQVNCSASHRGTIRGLHVVRLPGQARYFNCAHGAMLCVVLDTRIGSPTFGEHVAVELTAESRRALYVAEGLAAGFLALTKEVTVWYLCSSLYAPSATVSINPLDRDLNVPWPREHEFILSEMDRTAPSLREAAEQGLLPLYRDCRTRYAELDAMADACP</sequence>
<dbReference type="SUPFAM" id="SSF51182">
    <property type="entry name" value="RmlC-like cupins"/>
    <property type="match status" value="1"/>
</dbReference>
<dbReference type="EMBL" id="JBHUCM010000032">
    <property type="protein sequence ID" value="MFD1542548.1"/>
    <property type="molecule type" value="Genomic_DNA"/>
</dbReference>
<dbReference type="InterPro" id="IPR011051">
    <property type="entry name" value="RmlC_Cupin_sf"/>
</dbReference>
<dbReference type="PANTHER" id="PTHR21047">
    <property type="entry name" value="DTDP-6-DEOXY-D-GLUCOSE-3,5 EPIMERASE"/>
    <property type="match status" value="1"/>
</dbReference>
<comment type="caution">
    <text evidence="2">The sequence shown here is derived from an EMBL/GenBank/DDBJ whole genome shotgun (WGS) entry which is preliminary data.</text>
</comment>
<proteinExistence type="inferred from homology"/>
<keyword evidence="3" id="KW-1185">Reference proteome</keyword>
<evidence type="ECO:0000313" key="2">
    <source>
        <dbReference type="EMBL" id="MFD1542548.1"/>
    </source>
</evidence>
<dbReference type="Proteomes" id="UP001597097">
    <property type="component" value="Unassembled WGS sequence"/>
</dbReference>
<organism evidence="2 3">
    <name type="scientific">Nonomuraea guangzhouensis</name>
    <dbReference type="NCBI Taxonomy" id="1291555"/>
    <lineage>
        <taxon>Bacteria</taxon>
        <taxon>Bacillati</taxon>
        <taxon>Actinomycetota</taxon>
        <taxon>Actinomycetes</taxon>
        <taxon>Streptosporangiales</taxon>
        <taxon>Streptosporangiaceae</taxon>
        <taxon>Nonomuraea</taxon>
    </lineage>
</organism>
<dbReference type="InterPro" id="IPR014710">
    <property type="entry name" value="RmlC-like_jellyroll"/>
</dbReference>
<evidence type="ECO:0000313" key="3">
    <source>
        <dbReference type="Proteomes" id="UP001597097"/>
    </source>
</evidence>
<dbReference type="Pfam" id="PF00908">
    <property type="entry name" value="dTDP_sugar_isom"/>
    <property type="match status" value="1"/>
</dbReference>
<name>A0ABW4GJU7_9ACTN</name>
<comment type="similarity">
    <text evidence="1">Belongs to the dTDP-4-dehydrorhamnose 3,5-epimerase family.</text>
</comment>
<reference evidence="3" key="1">
    <citation type="journal article" date="2019" name="Int. J. Syst. Evol. Microbiol.">
        <title>The Global Catalogue of Microorganisms (GCM) 10K type strain sequencing project: providing services to taxonomists for standard genome sequencing and annotation.</title>
        <authorList>
            <consortium name="The Broad Institute Genomics Platform"/>
            <consortium name="The Broad Institute Genome Sequencing Center for Infectious Disease"/>
            <person name="Wu L."/>
            <person name="Ma J."/>
        </authorList>
    </citation>
    <scope>NUCLEOTIDE SEQUENCE [LARGE SCALE GENOMIC DNA]</scope>
    <source>
        <strain evidence="3">CGMCC 1.15399</strain>
    </source>
</reference>
<dbReference type="InterPro" id="IPR000888">
    <property type="entry name" value="RmlC-like"/>
</dbReference>